<sequence>MDRQKKIETAARIEPCFFQDTIPSILADLTVELHREADNLGRGLHPESVAELADLVRMMNCYCSNLFEGHNTKDIEKALSGAEVEPERGALALKAKAHVIVQRKIDAMHSKGDLPSPTSVEFIAWEHRMLYHEMLEEFRFIERPDGSKVEIVPGEFRKTANDDGVVSRHQPPSSDRVGAFMAYCSKRFGLGPIHIQDSQN</sequence>
<dbReference type="InterPro" id="IPR036597">
    <property type="entry name" value="Fido-like_dom_sf"/>
</dbReference>
<dbReference type="RefSeq" id="WP_120019116.1">
    <property type="nucleotide sequence ID" value="NZ_QZWZ01000072.1"/>
</dbReference>
<dbReference type="EMBL" id="QZWZ01000072">
    <property type="protein sequence ID" value="RJT26208.1"/>
    <property type="molecule type" value="Genomic_DNA"/>
</dbReference>
<organism evidence="1 2">
    <name type="scientific">Mesorhizobium waimense</name>
    <dbReference type="NCBI Taxonomy" id="1300307"/>
    <lineage>
        <taxon>Bacteria</taxon>
        <taxon>Pseudomonadati</taxon>
        <taxon>Pseudomonadota</taxon>
        <taxon>Alphaproteobacteria</taxon>
        <taxon>Hyphomicrobiales</taxon>
        <taxon>Phyllobacteriaceae</taxon>
        <taxon>Mesorhizobium</taxon>
    </lineage>
</organism>
<gene>
    <name evidence="1" type="ORF">D3227_37470</name>
</gene>
<keyword evidence="2" id="KW-1185">Reference proteome</keyword>
<comment type="caution">
    <text evidence="1">The sequence shown here is derived from an EMBL/GenBank/DDBJ whole genome shotgun (WGS) entry which is preliminary data.</text>
</comment>
<reference evidence="1 2" key="1">
    <citation type="submission" date="2018-09" db="EMBL/GenBank/DDBJ databases">
        <title>Mesorhizobium carmichaelinearum sp. nov. isolated from Carmichaelinea spp. root nodules in New Zealand.</title>
        <authorList>
            <person name="De Meyer S.E."/>
        </authorList>
    </citation>
    <scope>NUCLEOTIDE SEQUENCE [LARGE SCALE GENOMIC DNA]</scope>
    <source>
        <strain evidence="1 2">ICMP19557</strain>
    </source>
</reference>
<evidence type="ECO:0000313" key="2">
    <source>
        <dbReference type="Proteomes" id="UP000272706"/>
    </source>
</evidence>
<evidence type="ECO:0000313" key="1">
    <source>
        <dbReference type="EMBL" id="RJT26208.1"/>
    </source>
</evidence>
<dbReference type="Gene3D" id="1.10.3290.10">
    <property type="entry name" value="Fido-like domain"/>
    <property type="match status" value="1"/>
</dbReference>
<accession>A0A3A5K1T2</accession>
<dbReference type="AlphaFoldDB" id="A0A3A5K1T2"/>
<dbReference type="OrthoDB" id="9813719at2"/>
<protein>
    <submittedName>
        <fullName evidence="1">Uncharacterized protein</fullName>
    </submittedName>
</protein>
<dbReference type="Proteomes" id="UP000272706">
    <property type="component" value="Unassembled WGS sequence"/>
</dbReference>
<proteinExistence type="predicted"/>
<name>A0A3A5K1T2_9HYPH</name>